<dbReference type="Proteomes" id="UP000037460">
    <property type="component" value="Unassembled WGS sequence"/>
</dbReference>
<gene>
    <name evidence="1" type="ORF">Ctob_011408</name>
</gene>
<dbReference type="EMBL" id="JWZX01001343">
    <property type="protein sequence ID" value="KOO34036.1"/>
    <property type="molecule type" value="Genomic_DNA"/>
</dbReference>
<dbReference type="AlphaFoldDB" id="A0A0M0K5A3"/>
<name>A0A0M0K5A3_9EUKA</name>
<sequence length="462" mass="47190">LGCTDSTKRGFNPNATVDDGSCIPYIVGCRNSTAANYNASAEVDGLCLFYGCTASMATNFDAGAGVDDGTCTFVSVSGTIASFGYLSGCRVFLDGFGSSYSPEGKRGREDPYDTSSPIGHYTVVYRQQGVINVQPANATGGFPCTDTISGSSLTAPLRTLMNASLVSPLTTIATALVGASLSNSTGQPTLHASPDQGQRNFSDALGNFSVAAAANMVCRNLIPPVPCADSFQPCDSATGFADACTLNGSPLSVFHFDALNEYIYSDLPEAAWSAWIVGQLNAYFTVGCATNALICASREAQIGTAAGSGWTTSCAAQGVVVGNHSKEALGTAIFFSLAEMIALGPANLEDQTGAGVADLISRASARLGVAPINALSLSQQCGMQNFVTYTSLTGAGSGRRALAAEQASLSSSTDAPSRAATEAMPVAVDEDVEELAGEVAKRVGRVSHFPTGATAARGSSAC</sequence>
<accession>A0A0M0K5A3</accession>
<feature type="non-terminal residue" evidence="1">
    <location>
        <position position="1"/>
    </location>
</feature>
<evidence type="ECO:0000313" key="1">
    <source>
        <dbReference type="EMBL" id="KOO34036.1"/>
    </source>
</evidence>
<reference evidence="2" key="1">
    <citation type="journal article" date="2015" name="PLoS Genet.">
        <title>Genome Sequence and Transcriptome Analyses of Chrysochromulina tobin: Metabolic Tools for Enhanced Algal Fitness in the Prominent Order Prymnesiales (Haptophyceae).</title>
        <authorList>
            <person name="Hovde B.T."/>
            <person name="Deodato C.R."/>
            <person name="Hunsperger H.M."/>
            <person name="Ryken S.A."/>
            <person name="Yost W."/>
            <person name="Jha R.K."/>
            <person name="Patterson J."/>
            <person name="Monnat R.J. Jr."/>
            <person name="Barlow S.B."/>
            <person name="Starkenburg S.R."/>
            <person name="Cattolico R.A."/>
        </authorList>
    </citation>
    <scope>NUCLEOTIDE SEQUENCE</scope>
    <source>
        <strain evidence="2">CCMP291</strain>
    </source>
</reference>
<keyword evidence="2" id="KW-1185">Reference proteome</keyword>
<organism evidence="1 2">
    <name type="scientific">Chrysochromulina tobinii</name>
    <dbReference type="NCBI Taxonomy" id="1460289"/>
    <lineage>
        <taxon>Eukaryota</taxon>
        <taxon>Haptista</taxon>
        <taxon>Haptophyta</taxon>
        <taxon>Prymnesiophyceae</taxon>
        <taxon>Prymnesiales</taxon>
        <taxon>Chrysochromulinaceae</taxon>
        <taxon>Chrysochromulina</taxon>
    </lineage>
</organism>
<proteinExistence type="predicted"/>
<evidence type="ECO:0000313" key="2">
    <source>
        <dbReference type="Proteomes" id="UP000037460"/>
    </source>
</evidence>
<protein>
    <submittedName>
        <fullName evidence="1">Uncharacterized protein</fullName>
    </submittedName>
</protein>
<comment type="caution">
    <text evidence="1">The sequence shown here is derived from an EMBL/GenBank/DDBJ whole genome shotgun (WGS) entry which is preliminary data.</text>
</comment>